<gene>
    <name evidence="1" type="ORF">SAMN05216290_0341</name>
</gene>
<dbReference type="Gene3D" id="3.40.50.300">
    <property type="entry name" value="P-loop containing nucleotide triphosphate hydrolases"/>
    <property type="match status" value="1"/>
</dbReference>
<dbReference type="GO" id="GO:0016301">
    <property type="term" value="F:kinase activity"/>
    <property type="evidence" value="ECO:0007669"/>
    <property type="project" value="UniProtKB-KW"/>
</dbReference>
<protein>
    <submittedName>
        <fullName evidence="1">Adenylate kinase</fullName>
    </submittedName>
</protein>
<reference evidence="2" key="1">
    <citation type="submission" date="2016-10" db="EMBL/GenBank/DDBJ databases">
        <authorList>
            <person name="Varghese N."/>
            <person name="Submissions S."/>
        </authorList>
    </citation>
    <scope>NUCLEOTIDE SEQUENCE [LARGE SCALE GENOMIC DNA]</scope>
    <source>
        <strain evidence="2">CGMCC 1.12402</strain>
    </source>
</reference>
<dbReference type="SUPFAM" id="SSF52540">
    <property type="entry name" value="P-loop containing nucleoside triphosphate hydrolases"/>
    <property type="match status" value="1"/>
</dbReference>
<accession>A0A1I0MF27</accession>
<dbReference type="InterPro" id="IPR027417">
    <property type="entry name" value="P-loop_NTPase"/>
</dbReference>
<dbReference type="OrthoDB" id="1850524at2"/>
<dbReference type="GeneID" id="99985104"/>
<evidence type="ECO:0000313" key="2">
    <source>
        <dbReference type="Proteomes" id="UP000199437"/>
    </source>
</evidence>
<keyword evidence="1" id="KW-0808">Transferase</keyword>
<organism evidence="1 2">
    <name type="scientific">Roseivirga pacifica</name>
    <dbReference type="NCBI Taxonomy" id="1267423"/>
    <lineage>
        <taxon>Bacteria</taxon>
        <taxon>Pseudomonadati</taxon>
        <taxon>Bacteroidota</taxon>
        <taxon>Cytophagia</taxon>
        <taxon>Cytophagales</taxon>
        <taxon>Roseivirgaceae</taxon>
        <taxon>Roseivirga</taxon>
    </lineage>
</organism>
<dbReference type="Pfam" id="PF13207">
    <property type="entry name" value="AAA_17"/>
    <property type="match status" value="1"/>
</dbReference>
<dbReference type="AlphaFoldDB" id="A0A1I0MF27"/>
<name>A0A1I0MF27_9BACT</name>
<dbReference type="STRING" id="1267423.SAMN05216290_0341"/>
<dbReference type="Proteomes" id="UP000199437">
    <property type="component" value="Unassembled WGS sequence"/>
</dbReference>
<keyword evidence="2" id="KW-1185">Reference proteome</keyword>
<keyword evidence="1" id="KW-0418">Kinase</keyword>
<proteinExistence type="predicted"/>
<dbReference type="RefSeq" id="WP_090256664.1">
    <property type="nucleotide sequence ID" value="NZ_FOIR01000001.1"/>
</dbReference>
<evidence type="ECO:0000313" key="1">
    <source>
        <dbReference type="EMBL" id="SEV86879.1"/>
    </source>
</evidence>
<dbReference type="EMBL" id="FOIR01000001">
    <property type="protein sequence ID" value="SEV86879.1"/>
    <property type="molecule type" value="Genomic_DNA"/>
</dbReference>
<sequence>MSNQIIFIGGIHGSGKGTICSRICSEISIEHYSASDILKWDEESQDLQNKKVKDIPNTQIKLLRGLAGLVTNGKVLLDGHFCLLNSASEIETIPYTIFSKINPTAIGVVLDDPSHIVNRLKKRDSQNYPIDLLSRMQEVEYERAKEVSKLLKVPFCEIRHEITGIVNTIKKL</sequence>